<evidence type="ECO:0000256" key="3">
    <source>
        <dbReference type="ARBA" id="ARBA00022692"/>
    </source>
</evidence>
<keyword evidence="5 6" id="KW-0472">Membrane</keyword>
<evidence type="ECO:0000256" key="5">
    <source>
        <dbReference type="ARBA" id="ARBA00023136"/>
    </source>
</evidence>
<name>A0A1I2YLS2_9RHOB</name>
<dbReference type="InterPro" id="IPR005538">
    <property type="entry name" value="LrgA/CidA"/>
</dbReference>
<dbReference type="GO" id="GO:0016787">
    <property type="term" value="F:hydrolase activity"/>
    <property type="evidence" value="ECO:0007669"/>
    <property type="project" value="UniProtKB-KW"/>
</dbReference>
<evidence type="ECO:0000313" key="7">
    <source>
        <dbReference type="EMBL" id="SFH26500.1"/>
    </source>
</evidence>
<evidence type="ECO:0000313" key="8">
    <source>
        <dbReference type="Proteomes" id="UP000183635"/>
    </source>
</evidence>
<accession>A0A1I2YLS2</accession>
<dbReference type="EMBL" id="FOPU01000005">
    <property type="protein sequence ID" value="SFH26500.1"/>
    <property type="molecule type" value="Genomic_DNA"/>
</dbReference>
<dbReference type="PANTHER" id="PTHR33931">
    <property type="entry name" value="HOLIN-LIKE PROTEIN CIDA-RELATED"/>
    <property type="match status" value="1"/>
</dbReference>
<reference evidence="7 8" key="1">
    <citation type="submission" date="2016-10" db="EMBL/GenBank/DDBJ databases">
        <authorList>
            <person name="de Groot N.N."/>
        </authorList>
    </citation>
    <scope>NUCLEOTIDE SEQUENCE [LARGE SCALE GENOMIC DNA]</scope>
    <source>
        <strain evidence="7 8">DSM 8537</strain>
    </source>
</reference>
<keyword evidence="8" id="KW-1185">Reference proteome</keyword>
<evidence type="ECO:0000256" key="1">
    <source>
        <dbReference type="ARBA" id="ARBA00004651"/>
    </source>
</evidence>
<feature type="transmembrane region" description="Helical" evidence="6">
    <location>
        <begin position="83"/>
        <end position="109"/>
    </location>
</feature>
<dbReference type="OrthoDB" id="385012at2"/>
<dbReference type="Proteomes" id="UP000183635">
    <property type="component" value="Unassembled WGS sequence"/>
</dbReference>
<evidence type="ECO:0000256" key="2">
    <source>
        <dbReference type="ARBA" id="ARBA00022475"/>
    </source>
</evidence>
<proteinExistence type="predicted"/>
<evidence type="ECO:0000256" key="4">
    <source>
        <dbReference type="ARBA" id="ARBA00022989"/>
    </source>
</evidence>
<dbReference type="Pfam" id="PF03788">
    <property type="entry name" value="LrgA"/>
    <property type="match status" value="1"/>
</dbReference>
<feature type="transmembrane region" description="Helical" evidence="6">
    <location>
        <begin position="53"/>
        <end position="77"/>
    </location>
</feature>
<sequence>MIPALAILLFLQLVGEIASRGLGLPLPGPVVGLLLLLGSCALRPALAEMLRPVVTGILGNLSLFFVPAGVGVIAHLGQFRHDGLAIALALTVSTALAIAAGALVFTAVVRWMGGDEE</sequence>
<comment type="subcellular location">
    <subcellularLocation>
        <location evidence="1">Cell membrane</location>
        <topology evidence="1">Multi-pass membrane protein</topology>
    </subcellularLocation>
</comment>
<feature type="transmembrane region" description="Helical" evidence="6">
    <location>
        <begin position="29"/>
        <end position="46"/>
    </location>
</feature>
<keyword evidence="7" id="KW-0378">Hydrolase</keyword>
<keyword evidence="2" id="KW-1003">Cell membrane</keyword>
<dbReference type="STRING" id="34004.SAMN04488021_1053"/>
<keyword evidence="3 6" id="KW-0812">Transmembrane</keyword>
<keyword evidence="4 6" id="KW-1133">Transmembrane helix</keyword>
<gene>
    <name evidence="7" type="ORF">SAMN04488021_1053</name>
</gene>
<dbReference type="AlphaFoldDB" id="A0A1I2YLS2"/>
<dbReference type="RefSeq" id="WP_074966397.1">
    <property type="nucleotide sequence ID" value="NZ_CBCRYP010000017.1"/>
</dbReference>
<dbReference type="PANTHER" id="PTHR33931:SF2">
    <property type="entry name" value="HOLIN-LIKE PROTEIN CIDA"/>
    <property type="match status" value="1"/>
</dbReference>
<dbReference type="GO" id="GO:0005886">
    <property type="term" value="C:plasma membrane"/>
    <property type="evidence" value="ECO:0007669"/>
    <property type="project" value="UniProtKB-SubCell"/>
</dbReference>
<organism evidence="7 8">
    <name type="scientific">Paracoccus aminovorans</name>
    <dbReference type="NCBI Taxonomy" id="34004"/>
    <lineage>
        <taxon>Bacteria</taxon>
        <taxon>Pseudomonadati</taxon>
        <taxon>Pseudomonadota</taxon>
        <taxon>Alphaproteobacteria</taxon>
        <taxon>Rhodobacterales</taxon>
        <taxon>Paracoccaceae</taxon>
        <taxon>Paracoccus</taxon>
    </lineage>
</organism>
<evidence type="ECO:0000256" key="6">
    <source>
        <dbReference type="SAM" id="Phobius"/>
    </source>
</evidence>
<protein>
    <submittedName>
        <fullName evidence="7">Putative effector of murein hydrolase LrgA, UPF0299 family</fullName>
    </submittedName>
</protein>